<evidence type="ECO:0000313" key="10">
    <source>
        <dbReference type="EMBL" id="SHI02328.1"/>
    </source>
</evidence>
<dbReference type="PANTHER" id="PTHR46494">
    <property type="entry name" value="CORA FAMILY METAL ION TRANSPORTER (EUROFUNG)"/>
    <property type="match status" value="1"/>
</dbReference>
<feature type="transmembrane region" description="Helical" evidence="8">
    <location>
        <begin position="334"/>
        <end position="354"/>
    </location>
</feature>
<evidence type="ECO:0000256" key="9">
    <source>
        <dbReference type="SAM" id="MobiDB-lite"/>
    </source>
</evidence>
<keyword evidence="6 8" id="KW-1133">Transmembrane helix</keyword>
<keyword evidence="7 8" id="KW-0472">Membrane</keyword>
<dbReference type="GO" id="GO:0000287">
    <property type="term" value="F:magnesium ion binding"/>
    <property type="evidence" value="ECO:0007669"/>
    <property type="project" value="TreeGrafter"/>
</dbReference>
<evidence type="ECO:0000313" key="11">
    <source>
        <dbReference type="Proteomes" id="UP000184139"/>
    </source>
</evidence>
<evidence type="ECO:0000256" key="1">
    <source>
        <dbReference type="ARBA" id="ARBA00004651"/>
    </source>
</evidence>
<dbReference type="GO" id="GO:0005886">
    <property type="term" value="C:plasma membrane"/>
    <property type="evidence" value="ECO:0007669"/>
    <property type="project" value="UniProtKB-SubCell"/>
</dbReference>
<dbReference type="SUPFAM" id="SSF143865">
    <property type="entry name" value="CorA soluble domain-like"/>
    <property type="match status" value="1"/>
</dbReference>
<dbReference type="GO" id="GO:0015095">
    <property type="term" value="F:magnesium ion transmembrane transporter activity"/>
    <property type="evidence" value="ECO:0007669"/>
    <property type="project" value="UniProtKB-UniRule"/>
</dbReference>
<dbReference type="GO" id="GO:0050897">
    <property type="term" value="F:cobalt ion binding"/>
    <property type="evidence" value="ECO:0007669"/>
    <property type="project" value="TreeGrafter"/>
</dbReference>
<feature type="transmembrane region" description="Helical" evidence="8">
    <location>
        <begin position="302"/>
        <end position="322"/>
    </location>
</feature>
<dbReference type="PANTHER" id="PTHR46494:SF1">
    <property type="entry name" value="CORA FAMILY METAL ION TRANSPORTER (EUROFUNG)"/>
    <property type="match status" value="1"/>
</dbReference>
<dbReference type="EMBL" id="FQXS01000022">
    <property type="protein sequence ID" value="SHI02328.1"/>
    <property type="molecule type" value="Genomic_DNA"/>
</dbReference>
<keyword evidence="11" id="KW-1185">Reference proteome</keyword>
<evidence type="ECO:0000256" key="5">
    <source>
        <dbReference type="ARBA" id="ARBA00022692"/>
    </source>
</evidence>
<dbReference type="Pfam" id="PF01544">
    <property type="entry name" value="CorA"/>
    <property type="match status" value="1"/>
</dbReference>
<dbReference type="GO" id="GO:0015087">
    <property type="term" value="F:cobalt ion transmembrane transporter activity"/>
    <property type="evidence" value="ECO:0007669"/>
    <property type="project" value="UniProtKB-UniRule"/>
</dbReference>
<proteinExistence type="inferred from homology"/>
<dbReference type="SUPFAM" id="SSF144083">
    <property type="entry name" value="Magnesium transport protein CorA, transmembrane region"/>
    <property type="match status" value="1"/>
</dbReference>
<dbReference type="InterPro" id="IPR045861">
    <property type="entry name" value="CorA_cytoplasmic_dom"/>
</dbReference>
<dbReference type="AlphaFoldDB" id="A0A1M5XS05"/>
<dbReference type="InterPro" id="IPR002523">
    <property type="entry name" value="MgTranspt_CorA/ZnTranspt_ZntB"/>
</dbReference>
<dbReference type="InterPro" id="IPR045863">
    <property type="entry name" value="CorA_TM1_TM2"/>
</dbReference>
<keyword evidence="8" id="KW-0460">Magnesium</keyword>
<comment type="subcellular location">
    <subcellularLocation>
        <location evidence="1">Cell membrane</location>
        <topology evidence="1">Multi-pass membrane protein</topology>
    </subcellularLocation>
    <subcellularLocation>
        <location evidence="8">Membrane</location>
        <topology evidence="8">Multi-pass membrane protein</topology>
    </subcellularLocation>
</comment>
<dbReference type="Gene3D" id="3.30.460.20">
    <property type="entry name" value="CorA soluble domain-like"/>
    <property type="match status" value="1"/>
</dbReference>
<dbReference type="OrthoDB" id="9803416at2"/>
<evidence type="ECO:0000256" key="7">
    <source>
        <dbReference type="ARBA" id="ARBA00023136"/>
    </source>
</evidence>
<accession>A0A1M5XS05</accession>
<evidence type="ECO:0000256" key="2">
    <source>
        <dbReference type="ARBA" id="ARBA00009765"/>
    </source>
</evidence>
<gene>
    <name evidence="8" type="primary">corA</name>
    <name evidence="10" type="ORF">SAMN02745124_03287</name>
</gene>
<protein>
    <recommendedName>
        <fullName evidence="8">Magnesium transport protein CorA</fullName>
    </recommendedName>
</protein>
<keyword evidence="3 8" id="KW-0813">Transport</keyword>
<evidence type="ECO:0000256" key="6">
    <source>
        <dbReference type="ARBA" id="ARBA00022989"/>
    </source>
</evidence>
<dbReference type="CDD" id="cd12828">
    <property type="entry name" value="TmCorA-like_1"/>
    <property type="match status" value="1"/>
</dbReference>
<evidence type="ECO:0000256" key="4">
    <source>
        <dbReference type="ARBA" id="ARBA00022475"/>
    </source>
</evidence>
<keyword evidence="5 8" id="KW-0812">Transmembrane</keyword>
<dbReference type="Proteomes" id="UP000184139">
    <property type="component" value="Unassembled WGS sequence"/>
</dbReference>
<keyword evidence="4 8" id="KW-1003">Cell membrane</keyword>
<dbReference type="NCBIfam" id="TIGR00383">
    <property type="entry name" value="corA"/>
    <property type="match status" value="1"/>
</dbReference>
<dbReference type="InterPro" id="IPR004488">
    <property type="entry name" value="Mg/Co-transport_prot_CorA"/>
</dbReference>
<feature type="compositionally biased region" description="Basic residues" evidence="9">
    <location>
        <begin position="1"/>
        <end position="12"/>
    </location>
</feature>
<name>A0A1M5XS05_9BACT</name>
<dbReference type="Gene3D" id="1.20.58.340">
    <property type="entry name" value="Magnesium transport protein CorA, transmembrane region"/>
    <property type="match status" value="2"/>
</dbReference>
<dbReference type="RefSeq" id="WP_073377683.1">
    <property type="nucleotide sequence ID" value="NZ_FQXS01000022.1"/>
</dbReference>
<dbReference type="STRING" id="1121409.SAMN02745124_03287"/>
<feature type="region of interest" description="Disordered" evidence="9">
    <location>
        <begin position="1"/>
        <end position="22"/>
    </location>
</feature>
<evidence type="ECO:0000256" key="8">
    <source>
        <dbReference type="RuleBase" id="RU362010"/>
    </source>
</evidence>
<comment type="function">
    <text evidence="8">Mediates influx of magnesium ions.</text>
</comment>
<evidence type="ECO:0000256" key="3">
    <source>
        <dbReference type="ARBA" id="ARBA00022448"/>
    </source>
</evidence>
<comment type="similarity">
    <text evidence="2 8">Belongs to the CorA metal ion transporter (MIT) (TC 1.A.35) family.</text>
</comment>
<organism evidence="10 11">
    <name type="scientific">Desulfofustis glycolicus DSM 9705</name>
    <dbReference type="NCBI Taxonomy" id="1121409"/>
    <lineage>
        <taxon>Bacteria</taxon>
        <taxon>Pseudomonadati</taxon>
        <taxon>Thermodesulfobacteriota</taxon>
        <taxon>Desulfobulbia</taxon>
        <taxon>Desulfobulbales</taxon>
        <taxon>Desulfocapsaceae</taxon>
        <taxon>Desulfofustis</taxon>
    </lineage>
</organism>
<sequence length="360" mass="41364">MSPSTKKKRRPRGSGIKTGMSPGTMVFIGEQKQDRARIEVLAYSEATFDELHDIPVEQCRPFANAPGVSWINVNGIHDVGLIQALGSIFGLHPLTLEDLVNTGQRLKIEEFPSYTFIVLKMITFNETTQSIDVEHVSLILGERFVLSFQEDAGDVFGTVRERLRSAKGRLRSMKADYLAYSLMDAVVDHYFLAVERIGERIEDLDERSLIEPRPEDIGEIHRLKRVILMLRKAAWPLREEIGALEKSELAMVRPETRLFWRDLYDHTIQILEMADTYRDILGGMHDTFLSSMSNRMNEIMKVLTIIATIFIPLTFIAGVYGMNFVHMPELQWRWGYHIVWGIMLIVGCGLLAYFKRKKWL</sequence>
<reference evidence="10 11" key="1">
    <citation type="submission" date="2016-11" db="EMBL/GenBank/DDBJ databases">
        <authorList>
            <person name="Jaros S."/>
            <person name="Januszkiewicz K."/>
            <person name="Wedrychowicz H."/>
        </authorList>
    </citation>
    <scope>NUCLEOTIDE SEQUENCE [LARGE SCALE GENOMIC DNA]</scope>
    <source>
        <strain evidence="10 11">DSM 9705</strain>
    </source>
</reference>
<dbReference type="FunFam" id="1.20.58.340:FF:000012">
    <property type="entry name" value="Magnesium transport protein CorA"/>
    <property type="match status" value="1"/>
</dbReference>
<keyword evidence="8" id="KW-0406">Ion transport</keyword>